<proteinExistence type="predicted"/>
<dbReference type="GO" id="GO:0000155">
    <property type="term" value="F:phosphorelay sensor kinase activity"/>
    <property type="evidence" value="ECO:0007669"/>
    <property type="project" value="InterPro"/>
</dbReference>
<dbReference type="EC" id="2.7.13.3" evidence="3"/>
<dbReference type="InterPro" id="IPR011712">
    <property type="entry name" value="Sig_transdc_His_kin_sub3_dim/P"/>
</dbReference>
<dbReference type="Gene3D" id="6.10.340.10">
    <property type="match status" value="1"/>
</dbReference>
<dbReference type="PROSITE" id="PS50885">
    <property type="entry name" value="HAMP"/>
    <property type="match status" value="1"/>
</dbReference>
<name>A0A1H3G737_9PSED</name>
<dbReference type="OrthoDB" id="9797605at2"/>
<protein>
    <recommendedName>
        <fullName evidence="3">histidine kinase</fullName>
        <ecNumber evidence="3">2.7.13.3</ecNumber>
    </recommendedName>
</protein>
<evidence type="ECO:0000256" key="2">
    <source>
        <dbReference type="ARBA" id="ARBA00004370"/>
    </source>
</evidence>
<dbReference type="RefSeq" id="WP_090231667.1">
    <property type="nucleotide sequence ID" value="NZ_FNNU01000009.1"/>
</dbReference>
<keyword evidence="8" id="KW-0812">Transmembrane</keyword>
<dbReference type="PANTHER" id="PTHR24421">
    <property type="entry name" value="NITRATE/NITRITE SENSOR PROTEIN NARX-RELATED"/>
    <property type="match status" value="1"/>
</dbReference>
<evidence type="ECO:0000256" key="7">
    <source>
        <dbReference type="ARBA" id="ARBA00023012"/>
    </source>
</evidence>
<evidence type="ECO:0000256" key="5">
    <source>
        <dbReference type="ARBA" id="ARBA00022679"/>
    </source>
</evidence>
<organism evidence="11 12">
    <name type="scientific">Pseudomonas kuykendallii</name>
    <dbReference type="NCBI Taxonomy" id="1007099"/>
    <lineage>
        <taxon>Bacteria</taxon>
        <taxon>Pseudomonadati</taxon>
        <taxon>Pseudomonadota</taxon>
        <taxon>Gammaproteobacteria</taxon>
        <taxon>Pseudomonadales</taxon>
        <taxon>Pseudomonadaceae</taxon>
        <taxon>Pseudomonas</taxon>
    </lineage>
</organism>
<evidence type="ECO:0000313" key="12">
    <source>
        <dbReference type="Proteomes" id="UP000243778"/>
    </source>
</evidence>
<evidence type="ECO:0000256" key="3">
    <source>
        <dbReference type="ARBA" id="ARBA00012438"/>
    </source>
</evidence>
<keyword evidence="5" id="KW-0808">Transferase</keyword>
<evidence type="ECO:0000313" key="11">
    <source>
        <dbReference type="EMBL" id="SDX99106.1"/>
    </source>
</evidence>
<keyword evidence="12" id="KW-1185">Reference proteome</keyword>
<feature type="domain" description="Histidine kinase" evidence="9">
    <location>
        <begin position="229"/>
        <end position="417"/>
    </location>
</feature>
<feature type="transmembrane region" description="Helical" evidence="8">
    <location>
        <begin position="131"/>
        <end position="153"/>
    </location>
</feature>
<gene>
    <name evidence="11" type="ORF">SAMN05216287_4265</name>
</gene>
<dbReference type="Gene3D" id="1.20.5.1930">
    <property type="match status" value="1"/>
</dbReference>
<dbReference type="SMART" id="SM00387">
    <property type="entry name" value="HATPase_c"/>
    <property type="match status" value="1"/>
</dbReference>
<dbReference type="SUPFAM" id="SSF55874">
    <property type="entry name" value="ATPase domain of HSP90 chaperone/DNA topoisomerase II/histidine kinase"/>
    <property type="match status" value="1"/>
</dbReference>
<dbReference type="CDD" id="cd16917">
    <property type="entry name" value="HATPase_UhpB-NarQ-NarX-like"/>
    <property type="match status" value="1"/>
</dbReference>
<dbReference type="PROSITE" id="PS50109">
    <property type="entry name" value="HIS_KIN"/>
    <property type="match status" value="1"/>
</dbReference>
<accession>A0A1H3G737</accession>
<evidence type="ECO:0000259" key="9">
    <source>
        <dbReference type="PROSITE" id="PS50109"/>
    </source>
</evidence>
<dbReference type="Pfam" id="PF07730">
    <property type="entry name" value="HisKA_3"/>
    <property type="match status" value="1"/>
</dbReference>
<dbReference type="Proteomes" id="UP000243778">
    <property type="component" value="Unassembled WGS sequence"/>
</dbReference>
<sequence>MSALGRINLLVVAFFCLVAAVSSLVLLRQASHDVQRELDAAQAVVEYLREAAQRDPATLESELTRSLRHVRVHWLDGGMAADAGDGLDAWLGAWLYPPSRTFAEPLRLDDGRQVLISVDPRDEIDEVEDSLLQLLALFGLALALSLLAIRWAVRRGLRVLDELLAGLSRVARGELQVRLPAHSLPEAQRIAGHFNGMVATLEAAQRDNAELTRALLALQEHERKQLALALHDDLGQYLAGIRAQLLLLRSLIGPSPLLAETARGLEDNCQRMQESFRALVRDLYPVALERLQLGEAIQLLAEQWQGAQGIACELRMGERLPELDAAGQAHLYRLLQEALTNVARHAGAERVRVRLHRRGARLCLLVADDGEGAALPPRPGIGLRSMLERARCLGGELRLRTRPGCGWLLRLSIPLEAA</sequence>
<evidence type="ECO:0000259" key="10">
    <source>
        <dbReference type="PROSITE" id="PS50885"/>
    </source>
</evidence>
<comment type="catalytic activity">
    <reaction evidence="1">
        <text>ATP + protein L-histidine = ADP + protein N-phospho-L-histidine.</text>
        <dbReference type="EC" id="2.7.13.3"/>
    </reaction>
</comment>
<dbReference type="AlphaFoldDB" id="A0A1H3G737"/>
<evidence type="ECO:0000256" key="6">
    <source>
        <dbReference type="ARBA" id="ARBA00022777"/>
    </source>
</evidence>
<feature type="transmembrane region" description="Helical" evidence="8">
    <location>
        <begin position="7"/>
        <end position="27"/>
    </location>
</feature>
<comment type="subcellular location">
    <subcellularLocation>
        <location evidence="2">Membrane</location>
    </subcellularLocation>
</comment>
<dbReference type="InterPro" id="IPR050482">
    <property type="entry name" value="Sensor_HK_TwoCompSys"/>
</dbReference>
<dbReference type="SMART" id="SM00304">
    <property type="entry name" value="HAMP"/>
    <property type="match status" value="1"/>
</dbReference>
<dbReference type="Pfam" id="PF02518">
    <property type="entry name" value="HATPase_c"/>
    <property type="match status" value="1"/>
</dbReference>
<dbReference type="GO" id="GO:0046983">
    <property type="term" value="F:protein dimerization activity"/>
    <property type="evidence" value="ECO:0007669"/>
    <property type="project" value="InterPro"/>
</dbReference>
<keyword evidence="8" id="KW-1133">Transmembrane helix</keyword>
<keyword evidence="4" id="KW-0597">Phosphoprotein</keyword>
<dbReference type="InterPro" id="IPR005467">
    <property type="entry name" value="His_kinase_dom"/>
</dbReference>
<keyword evidence="7" id="KW-0902">Two-component regulatory system</keyword>
<keyword evidence="6 11" id="KW-0418">Kinase</keyword>
<dbReference type="InterPro" id="IPR003660">
    <property type="entry name" value="HAMP_dom"/>
</dbReference>
<evidence type="ECO:0000256" key="8">
    <source>
        <dbReference type="SAM" id="Phobius"/>
    </source>
</evidence>
<dbReference type="Pfam" id="PF00672">
    <property type="entry name" value="HAMP"/>
    <property type="match status" value="1"/>
</dbReference>
<dbReference type="STRING" id="1007099.SAMN05216287_4265"/>
<dbReference type="InterPro" id="IPR003594">
    <property type="entry name" value="HATPase_dom"/>
</dbReference>
<dbReference type="CDD" id="cd06225">
    <property type="entry name" value="HAMP"/>
    <property type="match status" value="1"/>
</dbReference>
<feature type="domain" description="HAMP" evidence="10">
    <location>
        <begin position="154"/>
        <end position="206"/>
    </location>
</feature>
<evidence type="ECO:0000256" key="1">
    <source>
        <dbReference type="ARBA" id="ARBA00000085"/>
    </source>
</evidence>
<dbReference type="GO" id="GO:0016020">
    <property type="term" value="C:membrane"/>
    <property type="evidence" value="ECO:0007669"/>
    <property type="project" value="UniProtKB-SubCell"/>
</dbReference>
<keyword evidence="8" id="KW-0472">Membrane</keyword>
<dbReference type="EMBL" id="FNNU01000009">
    <property type="protein sequence ID" value="SDX99106.1"/>
    <property type="molecule type" value="Genomic_DNA"/>
</dbReference>
<evidence type="ECO:0000256" key="4">
    <source>
        <dbReference type="ARBA" id="ARBA00022553"/>
    </source>
</evidence>
<dbReference type="PANTHER" id="PTHR24421:SF58">
    <property type="entry name" value="SIGNAL TRANSDUCTION HISTIDINE-PROTEIN KINASE_PHOSPHATASE UHPB"/>
    <property type="match status" value="1"/>
</dbReference>
<reference evidence="12" key="1">
    <citation type="submission" date="2016-10" db="EMBL/GenBank/DDBJ databases">
        <authorList>
            <person name="Varghese N."/>
            <person name="Submissions S."/>
        </authorList>
    </citation>
    <scope>NUCLEOTIDE SEQUENCE [LARGE SCALE GENOMIC DNA]</scope>
    <source>
        <strain evidence="12">NRRL B-59562</strain>
    </source>
</reference>
<dbReference type="Gene3D" id="3.30.565.10">
    <property type="entry name" value="Histidine kinase-like ATPase, C-terminal domain"/>
    <property type="match status" value="1"/>
</dbReference>
<dbReference type="InterPro" id="IPR036890">
    <property type="entry name" value="HATPase_C_sf"/>
</dbReference>